<evidence type="ECO:0000313" key="2">
    <source>
        <dbReference type="Proteomes" id="UP000503162"/>
    </source>
</evidence>
<dbReference type="Proteomes" id="UP000503162">
    <property type="component" value="Chromosome"/>
</dbReference>
<accession>A0A6G8IM75</accession>
<dbReference type="PANTHER" id="PTHR35175:SF2">
    <property type="entry name" value="DUF1289 DOMAIN-CONTAINING PROTEIN"/>
    <property type="match status" value="1"/>
</dbReference>
<proteinExistence type="predicted"/>
<dbReference type="InterPro" id="IPR010710">
    <property type="entry name" value="DUF1289"/>
</dbReference>
<dbReference type="RefSeq" id="WP_166229816.1">
    <property type="nucleotide sequence ID" value="NZ_CP049989.1"/>
</dbReference>
<organism evidence="1 2">
    <name type="scientific">Hydrogenophaga crocea</name>
    <dbReference type="NCBI Taxonomy" id="2716225"/>
    <lineage>
        <taxon>Bacteria</taxon>
        <taxon>Pseudomonadati</taxon>
        <taxon>Pseudomonadota</taxon>
        <taxon>Betaproteobacteria</taxon>
        <taxon>Burkholderiales</taxon>
        <taxon>Comamonadaceae</taxon>
        <taxon>Hydrogenophaga</taxon>
    </lineage>
</organism>
<dbReference type="PANTHER" id="PTHR35175">
    <property type="entry name" value="DUF1289 DOMAIN-CONTAINING PROTEIN"/>
    <property type="match status" value="1"/>
</dbReference>
<evidence type="ECO:0000313" key="1">
    <source>
        <dbReference type="EMBL" id="QIM54135.1"/>
    </source>
</evidence>
<dbReference type="Pfam" id="PF06945">
    <property type="entry name" value="DUF1289"/>
    <property type="match status" value="1"/>
</dbReference>
<name>A0A6G8IM75_9BURK</name>
<sequence>MSQTPERPNLARARLRQPGVAVPSPCINVCRLDERSLMCVGCRRTLDEIGAWSRLDDAAKLAVWAQLETREVPA</sequence>
<dbReference type="EMBL" id="CP049989">
    <property type="protein sequence ID" value="QIM54135.1"/>
    <property type="molecule type" value="Genomic_DNA"/>
</dbReference>
<keyword evidence="2" id="KW-1185">Reference proteome</keyword>
<dbReference type="AlphaFoldDB" id="A0A6G8IM75"/>
<gene>
    <name evidence="1" type="ORF">G9Q37_19255</name>
</gene>
<reference evidence="1 2" key="1">
    <citation type="submission" date="2020-03" db="EMBL/GenBank/DDBJ databases">
        <title>Hydrogenophaga sp. nov. isolated from cyanobacterial mat.</title>
        <authorList>
            <person name="Thorat V."/>
            <person name="Kirdat K."/>
            <person name="Tiwarekar B."/>
            <person name="Costa E.D."/>
            <person name="Yadav A."/>
        </authorList>
    </citation>
    <scope>NUCLEOTIDE SEQUENCE [LARGE SCALE GENOMIC DNA]</scope>
    <source>
        <strain evidence="1 2">BA0156</strain>
    </source>
</reference>
<protein>
    <submittedName>
        <fullName evidence="1">DUF1289 domain-containing protein</fullName>
    </submittedName>
</protein>
<dbReference type="KEGG" id="hcz:G9Q37_19255"/>